<reference evidence="1 2" key="1">
    <citation type="submission" date="2016-04" db="EMBL/GenBank/DDBJ databases">
        <title>Genome sequence of Methanosphaera cuniculi DSM 4103.</title>
        <authorList>
            <person name="Poehlein A."/>
            <person name="Seedorf H."/>
            <person name="Daniel R."/>
        </authorList>
    </citation>
    <scope>NUCLEOTIDE SEQUENCE [LARGE SCALE GENOMIC DNA]</scope>
    <source>
        <strain evidence="1 2">DSM 4103</strain>
    </source>
</reference>
<comment type="caution">
    <text evidence="1">The sequence shown here is derived from an EMBL/GenBank/DDBJ whole genome shotgun (WGS) entry which is preliminary data.</text>
</comment>
<sequence>MNLTKNTEKTVKTQTQLLLEYNNDDNQTMKVY</sequence>
<name>A0A2V2BJQ5_9EURY</name>
<accession>A0A2V2BJQ5</accession>
<gene>
    <name evidence="1" type="ORF">MSCUN_09260</name>
</gene>
<dbReference type="Proteomes" id="UP000246004">
    <property type="component" value="Unassembled WGS sequence"/>
</dbReference>
<evidence type="ECO:0000313" key="2">
    <source>
        <dbReference type="Proteomes" id="UP000246004"/>
    </source>
</evidence>
<protein>
    <submittedName>
        <fullName evidence="1">Uncharacterized protein</fullName>
    </submittedName>
</protein>
<dbReference type="AlphaFoldDB" id="A0A2V2BJQ5"/>
<evidence type="ECO:0000313" key="1">
    <source>
        <dbReference type="EMBL" id="PWL08182.1"/>
    </source>
</evidence>
<organism evidence="1 2">
    <name type="scientific">Methanosphaera cuniculi</name>
    <dbReference type="NCBI Taxonomy" id="1077256"/>
    <lineage>
        <taxon>Archaea</taxon>
        <taxon>Methanobacteriati</taxon>
        <taxon>Methanobacteriota</taxon>
        <taxon>Methanomada group</taxon>
        <taxon>Methanobacteria</taxon>
        <taxon>Methanobacteriales</taxon>
        <taxon>Methanobacteriaceae</taxon>
        <taxon>Methanosphaera</taxon>
    </lineage>
</organism>
<dbReference type="EMBL" id="LWMS01000027">
    <property type="protein sequence ID" value="PWL08182.1"/>
    <property type="molecule type" value="Genomic_DNA"/>
</dbReference>
<proteinExistence type="predicted"/>